<dbReference type="EMBL" id="SNRY01000235">
    <property type="protein sequence ID" value="KAA6344094.1"/>
    <property type="molecule type" value="Genomic_DNA"/>
</dbReference>
<name>A0A5J4SD69_9ZZZZ</name>
<protein>
    <recommendedName>
        <fullName evidence="4">Lipoprotein</fullName>
    </recommendedName>
</protein>
<feature type="coiled-coil region" evidence="1">
    <location>
        <begin position="94"/>
        <end position="146"/>
    </location>
</feature>
<sequence length="265" mass="30177">MKKLILALFAIALIAVSCGDWKRDSSGDEGKSNPTENIGDSETKQSDAHGNWRIIIIVGALLFVIIKYRGHIKKIAYSFIIVPSGDSQYLDDEIKKLKEIINRQNTDIEELKLKNKDFDDENKILRSELEEKRLGFKELYQRLKNSNASTQSHYNDIKDTTTVSPNAMRLYANSINEEGVFNKITEQPNEDTVFELIKKPSSQTAAIRIYEGATLRILKNPDFVDGCDKQKINPQPSRLQVEKGTAQKQDNGKWRVTEKAKIKFV</sequence>
<dbReference type="PROSITE" id="PS51257">
    <property type="entry name" value="PROKAR_LIPOPROTEIN"/>
    <property type="match status" value="1"/>
</dbReference>
<proteinExistence type="predicted"/>
<reference evidence="3" key="1">
    <citation type="submission" date="2019-03" db="EMBL/GenBank/DDBJ databases">
        <title>Single cell metagenomics reveals metabolic interactions within the superorganism composed of flagellate Streblomastix strix and complex community of Bacteroidetes bacteria on its surface.</title>
        <authorList>
            <person name="Treitli S.C."/>
            <person name="Kolisko M."/>
            <person name="Husnik F."/>
            <person name="Keeling P."/>
            <person name="Hampl V."/>
        </authorList>
    </citation>
    <scope>NUCLEOTIDE SEQUENCE</scope>
    <source>
        <strain evidence="3">STM</strain>
    </source>
</reference>
<accession>A0A5J4SD69</accession>
<evidence type="ECO:0008006" key="4">
    <source>
        <dbReference type="Google" id="ProtNLM"/>
    </source>
</evidence>
<evidence type="ECO:0000256" key="2">
    <source>
        <dbReference type="SAM" id="MobiDB-lite"/>
    </source>
</evidence>
<feature type="compositionally biased region" description="Basic and acidic residues" evidence="2">
    <location>
        <begin position="22"/>
        <end position="31"/>
    </location>
</feature>
<evidence type="ECO:0000256" key="1">
    <source>
        <dbReference type="SAM" id="Coils"/>
    </source>
</evidence>
<gene>
    <name evidence="3" type="ORF">EZS27_008249</name>
</gene>
<keyword evidence="1" id="KW-0175">Coiled coil</keyword>
<evidence type="ECO:0000313" key="3">
    <source>
        <dbReference type="EMBL" id="KAA6344094.1"/>
    </source>
</evidence>
<organism evidence="3">
    <name type="scientific">termite gut metagenome</name>
    <dbReference type="NCBI Taxonomy" id="433724"/>
    <lineage>
        <taxon>unclassified sequences</taxon>
        <taxon>metagenomes</taxon>
        <taxon>organismal metagenomes</taxon>
    </lineage>
</organism>
<feature type="region of interest" description="Disordered" evidence="2">
    <location>
        <begin position="22"/>
        <end position="45"/>
    </location>
</feature>
<comment type="caution">
    <text evidence="3">The sequence shown here is derived from an EMBL/GenBank/DDBJ whole genome shotgun (WGS) entry which is preliminary data.</text>
</comment>
<dbReference type="AlphaFoldDB" id="A0A5J4SD69"/>